<accession>A0A392UZW6</accession>
<protein>
    <submittedName>
        <fullName evidence="1">Uncharacterized protein</fullName>
    </submittedName>
</protein>
<dbReference type="Proteomes" id="UP000265520">
    <property type="component" value="Unassembled WGS sequence"/>
</dbReference>
<dbReference type="EMBL" id="LXQA010979223">
    <property type="protein sequence ID" value="MCI79680.1"/>
    <property type="molecule type" value="Genomic_DNA"/>
</dbReference>
<evidence type="ECO:0000313" key="2">
    <source>
        <dbReference type="Proteomes" id="UP000265520"/>
    </source>
</evidence>
<proteinExistence type="predicted"/>
<evidence type="ECO:0000313" key="1">
    <source>
        <dbReference type="EMBL" id="MCI79680.1"/>
    </source>
</evidence>
<sequence>EQYAVDPRGFWH</sequence>
<name>A0A392UZW6_9FABA</name>
<comment type="caution">
    <text evidence="1">The sequence shown here is derived from an EMBL/GenBank/DDBJ whole genome shotgun (WGS) entry which is preliminary data.</text>
</comment>
<organism evidence="1 2">
    <name type="scientific">Trifolium medium</name>
    <dbReference type="NCBI Taxonomy" id="97028"/>
    <lineage>
        <taxon>Eukaryota</taxon>
        <taxon>Viridiplantae</taxon>
        <taxon>Streptophyta</taxon>
        <taxon>Embryophyta</taxon>
        <taxon>Tracheophyta</taxon>
        <taxon>Spermatophyta</taxon>
        <taxon>Magnoliopsida</taxon>
        <taxon>eudicotyledons</taxon>
        <taxon>Gunneridae</taxon>
        <taxon>Pentapetalae</taxon>
        <taxon>rosids</taxon>
        <taxon>fabids</taxon>
        <taxon>Fabales</taxon>
        <taxon>Fabaceae</taxon>
        <taxon>Papilionoideae</taxon>
        <taxon>50 kb inversion clade</taxon>
        <taxon>NPAAA clade</taxon>
        <taxon>Hologalegina</taxon>
        <taxon>IRL clade</taxon>
        <taxon>Trifolieae</taxon>
        <taxon>Trifolium</taxon>
    </lineage>
</organism>
<keyword evidence="2" id="KW-1185">Reference proteome</keyword>
<reference evidence="1 2" key="1">
    <citation type="journal article" date="2018" name="Front. Plant Sci.">
        <title>Red Clover (Trifolium pratense) and Zigzag Clover (T. medium) - A Picture of Genomic Similarities and Differences.</title>
        <authorList>
            <person name="Dluhosova J."/>
            <person name="Istvanek J."/>
            <person name="Nedelnik J."/>
            <person name="Repkova J."/>
        </authorList>
    </citation>
    <scope>NUCLEOTIDE SEQUENCE [LARGE SCALE GENOMIC DNA]</scope>
    <source>
        <strain evidence="2">cv. 10/8</strain>
        <tissue evidence="1">Leaf</tissue>
    </source>
</reference>
<feature type="non-terminal residue" evidence="1">
    <location>
        <position position="1"/>
    </location>
</feature>